<accession>X0XUL3</accession>
<comment type="caution">
    <text evidence="2">The sequence shown here is derived from an EMBL/GenBank/DDBJ whole genome shotgun (WGS) entry which is preliminary data.</text>
</comment>
<name>X0XUL3_9ZZZZ</name>
<feature type="non-terminal residue" evidence="2">
    <location>
        <position position="1"/>
    </location>
</feature>
<dbReference type="AlphaFoldDB" id="X0XUL3"/>
<feature type="compositionally biased region" description="Basic residues" evidence="1">
    <location>
        <begin position="12"/>
        <end position="21"/>
    </location>
</feature>
<gene>
    <name evidence="2" type="ORF">S01H1_78609</name>
</gene>
<evidence type="ECO:0000256" key="1">
    <source>
        <dbReference type="SAM" id="MobiDB-lite"/>
    </source>
</evidence>
<evidence type="ECO:0000313" key="2">
    <source>
        <dbReference type="EMBL" id="GAG46954.1"/>
    </source>
</evidence>
<dbReference type="EMBL" id="BARS01052914">
    <property type="protein sequence ID" value="GAG46954.1"/>
    <property type="molecule type" value="Genomic_DNA"/>
</dbReference>
<sequence length="40" mass="4812">QNKTSTKNFHPRERKKSKGRTIHSDFWALQKSEWITRRAG</sequence>
<proteinExistence type="predicted"/>
<reference evidence="2" key="1">
    <citation type="journal article" date="2014" name="Front. Microbiol.">
        <title>High frequency of phylogenetically diverse reductive dehalogenase-homologous genes in deep subseafloor sedimentary metagenomes.</title>
        <authorList>
            <person name="Kawai M."/>
            <person name="Futagami T."/>
            <person name="Toyoda A."/>
            <person name="Takaki Y."/>
            <person name="Nishi S."/>
            <person name="Hori S."/>
            <person name="Arai W."/>
            <person name="Tsubouchi T."/>
            <person name="Morono Y."/>
            <person name="Uchiyama I."/>
            <person name="Ito T."/>
            <person name="Fujiyama A."/>
            <person name="Inagaki F."/>
            <person name="Takami H."/>
        </authorList>
    </citation>
    <scope>NUCLEOTIDE SEQUENCE</scope>
    <source>
        <strain evidence="2">Expedition CK06-06</strain>
    </source>
</reference>
<feature type="region of interest" description="Disordered" evidence="1">
    <location>
        <begin position="1"/>
        <end position="22"/>
    </location>
</feature>
<protein>
    <submittedName>
        <fullName evidence="2">Uncharacterized protein</fullName>
    </submittedName>
</protein>
<organism evidence="2">
    <name type="scientific">marine sediment metagenome</name>
    <dbReference type="NCBI Taxonomy" id="412755"/>
    <lineage>
        <taxon>unclassified sequences</taxon>
        <taxon>metagenomes</taxon>
        <taxon>ecological metagenomes</taxon>
    </lineage>
</organism>